<dbReference type="EMBL" id="JAPDMZ010000001">
    <property type="protein sequence ID" value="KAK0558094.1"/>
    <property type="molecule type" value="Genomic_DNA"/>
</dbReference>
<feature type="region of interest" description="Disordered" evidence="1">
    <location>
        <begin position="19"/>
        <end position="176"/>
    </location>
</feature>
<feature type="compositionally biased region" description="Polar residues" evidence="1">
    <location>
        <begin position="710"/>
        <end position="736"/>
    </location>
</feature>
<accession>A0AAN6GZ00</accession>
<feature type="compositionally biased region" description="Low complexity" evidence="1">
    <location>
        <begin position="506"/>
        <end position="516"/>
    </location>
</feature>
<feature type="compositionally biased region" description="Low complexity" evidence="1">
    <location>
        <begin position="367"/>
        <end position="383"/>
    </location>
</feature>
<feature type="compositionally biased region" description="Polar residues" evidence="1">
    <location>
        <begin position="95"/>
        <end position="111"/>
    </location>
</feature>
<feature type="region of interest" description="Disordered" evidence="1">
    <location>
        <begin position="603"/>
        <end position="963"/>
    </location>
</feature>
<gene>
    <name evidence="2" type="ORF">OC846_000087</name>
</gene>
<feature type="compositionally biased region" description="Low complexity" evidence="1">
    <location>
        <begin position="236"/>
        <end position="251"/>
    </location>
</feature>
<feature type="compositionally biased region" description="Basic residues" evidence="1">
    <location>
        <begin position="342"/>
        <end position="352"/>
    </location>
</feature>
<feature type="compositionally biased region" description="Low complexity" evidence="1">
    <location>
        <begin position="951"/>
        <end position="960"/>
    </location>
</feature>
<feature type="compositionally biased region" description="Low complexity" evidence="1">
    <location>
        <begin position="83"/>
        <end position="94"/>
    </location>
</feature>
<feature type="compositionally biased region" description="Polar residues" evidence="1">
    <location>
        <begin position="892"/>
        <end position="906"/>
    </location>
</feature>
<protein>
    <recommendedName>
        <fullName evidence="4">DUF4211 domain-containing protein</fullName>
    </recommendedName>
</protein>
<dbReference type="Proteomes" id="UP001176517">
    <property type="component" value="Unassembled WGS sequence"/>
</dbReference>
<feature type="compositionally biased region" description="Polar residues" evidence="1">
    <location>
        <begin position="166"/>
        <end position="176"/>
    </location>
</feature>
<feature type="compositionally biased region" description="Polar residues" evidence="1">
    <location>
        <begin position="632"/>
        <end position="646"/>
    </location>
</feature>
<evidence type="ECO:0000313" key="2">
    <source>
        <dbReference type="EMBL" id="KAK0558094.1"/>
    </source>
</evidence>
<feature type="compositionally biased region" description="Polar residues" evidence="1">
    <location>
        <begin position="57"/>
        <end position="75"/>
    </location>
</feature>
<proteinExistence type="predicted"/>
<feature type="region of interest" description="Disordered" evidence="1">
    <location>
        <begin position="285"/>
        <end position="588"/>
    </location>
</feature>
<name>A0AAN6GZ00_9BASI</name>
<feature type="compositionally biased region" description="Basic and acidic residues" evidence="1">
    <location>
        <begin position="353"/>
        <end position="363"/>
    </location>
</feature>
<evidence type="ECO:0000313" key="3">
    <source>
        <dbReference type="Proteomes" id="UP001176517"/>
    </source>
</evidence>
<feature type="compositionally biased region" description="Basic and acidic residues" evidence="1">
    <location>
        <begin position="1029"/>
        <end position="1054"/>
    </location>
</feature>
<feature type="compositionally biased region" description="Basic residues" evidence="1">
    <location>
        <begin position="920"/>
        <end position="935"/>
    </location>
</feature>
<feature type="compositionally biased region" description="Basic and acidic residues" evidence="1">
    <location>
        <begin position="998"/>
        <end position="1016"/>
    </location>
</feature>
<feature type="compositionally biased region" description="Polar residues" evidence="1">
    <location>
        <begin position="543"/>
        <end position="553"/>
    </location>
</feature>
<comment type="caution">
    <text evidence="2">The sequence shown here is derived from an EMBL/GenBank/DDBJ whole genome shotgun (WGS) entry which is preliminary data.</text>
</comment>
<organism evidence="2 3">
    <name type="scientific">Tilletia horrida</name>
    <dbReference type="NCBI Taxonomy" id="155126"/>
    <lineage>
        <taxon>Eukaryota</taxon>
        <taxon>Fungi</taxon>
        <taxon>Dikarya</taxon>
        <taxon>Basidiomycota</taxon>
        <taxon>Ustilaginomycotina</taxon>
        <taxon>Exobasidiomycetes</taxon>
        <taxon>Tilletiales</taxon>
        <taxon>Tilletiaceae</taxon>
        <taxon>Tilletia</taxon>
    </lineage>
</organism>
<feature type="compositionally biased region" description="Acidic residues" evidence="1">
    <location>
        <begin position="319"/>
        <end position="330"/>
    </location>
</feature>
<feature type="compositionally biased region" description="Basic and acidic residues" evidence="1">
    <location>
        <begin position="805"/>
        <end position="833"/>
    </location>
</feature>
<feature type="compositionally biased region" description="Basic and acidic residues" evidence="1">
    <location>
        <begin position="908"/>
        <end position="919"/>
    </location>
</feature>
<feature type="compositionally biased region" description="Basic and acidic residues" evidence="1">
    <location>
        <begin position="852"/>
        <end position="862"/>
    </location>
</feature>
<feature type="compositionally biased region" description="Basic and acidic residues" evidence="1">
    <location>
        <begin position="331"/>
        <end position="341"/>
    </location>
</feature>
<feature type="region of interest" description="Disordered" evidence="1">
    <location>
        <begin position="204"/>
        <end position="267"/>
    </location>
</feature>
<feature type="compositionally biased region" description="Basic and acidic residues" evidence="1">
    <location>
        <begin position="738"/>
        <end position="753"/>
    </location>
</feature>
<feature type="compositionally biased region" description="Low complexity" evidence="1">
    <location>
        <begin position="554"/>
        <end position="575"/>
    </location>
</feature>
<feature type="region of interest" description="Disordered" evidence="1">
    <location>
        <begin position="980"/>
        <end position="1064"/>
    </location>
</feature>
<keyword evidence="3" id="KW-1185">Reference proteome</keyword>
<sequence length="1316" mass="146367">MDPSNNFAAAYNLISQRGSSSASSSFSHLRPPPKQNVASPVNRGLVASANGSAAGPSVTTPQRVNAQSRGRQASASPDLFATSSRGGSPDSSGSQEDSIQQFNRFISNKIQLSPDPEEDSDSNESARPAFNNSGPLFFADNDDEDPLPARLSASNIPSGYADSPSLHRTSAAPSSRATLAMNHQAAQGSFPKSNGRLLQFQADDEDDDEELWGGSVSPIASRPASTKATRSKESRSAASSRASANRQVASRRLARHDPPDPSAPFWIEIPPLSEKVRRLYSFAERPAPPLRSQRAAAVGAEMKNKRIAELSSKPLVIEERDEDDEDDGEDETRSRWFDPDKRKKSIAQKKRRADPSQRKERAQIRLSQRQQASDSDDSSSSASWERLKIDLSKFKTVPTRKWGTPEPDDASQGLRAAPKSTESTPTAPAAPSPRKTAAPMKKKKSPEPDPKSYEAIFLAPSTSEEDADEPPPSMVTKPSISVDKGKQKAVERTNNTATRREPPSFRSNRAEPSASAARRRAINEESDDEFVPLAQDPEDASPVATNVRQTTNGAGPSAKTKAAPAAKAKTVPAIPSVGPNGQRIFPKPPVAPLPDFRLKLVNMPAPTGMILPQSAYDKEDGRRKKTAGPNGKASTSNKKGPSTTAGQKRAARSRSNTPPEDRRRHRRAASDSDDYEVQAVSSARDPHRTPQSGSRPKARAFNSADRRGRSTSFSPPRRSAGSNRRQRNQSVTPSSESEYERPRGKQKAVDRRRSGGGSAAKSKAGPLSKTGASQSRSKDGPAPRSFVMPDSQPPPRKKLKPMTLNRDKILGRSDGGRTRENGEGRAPQSRESRFTQSGGMDYGDADDDSDIQSDRGRRREFSRSPSIIRTRRQAQEEGSETEMTRRRAPKNLRSNLNEQAWVYTSGTHKREVYRDDLNKLKKARRVKGKGTRRGAAHNDSEDSESDEMAASTGESSLSSESKMKNKAPLLDFLVDDEDQPVNTLGRRVPLKLSQSSRKPGESSRSSQKDRSRRREYDSDDDRGDRRGRRRDDDRSHRRQDDRRHRRDRDDDGGGREMQPSDYIRMEMEREATQREDIAMPLGEAYWWEVVWLVLGLFGHQLPPEDFRIVTHARGMIAKRMADGRRALQTMAIRKNFQWYLKTYPQMQRYILTNDELNERIDSHGYGCGMCPRKKQKPESRILFYGKPYGPELTPRQKDEISSSDCNTDQSKDYKKHFFDVLPNAGRGKKNYWAFYVGSKCAARAQLLHKVMHWEVKAQERVRANVVDISEEEGWYDLPLDDLLKKIEVFATGYADEFQRNCESVRTNAMDFDRSEA</sequence>
<feature type="compositionally biased region" description="Low complexity" evidence="1">
    <location>
        <begin position="416"/>
        <end position="439"/>
    </location>
</feature>
<evidence type="ECO:0000256" key="1">
    <source>
        <dbReference type="SAM" id="MobiDB-lite"/>
    </source>
</evidence>
<reference evidence="2" key="1">
    <citation type="journal article" date="2023" name="PhytoFront">
        <title>Draft Genome Resources of Seven Strains of Tilletia horrida, Causal Agent of Kernel Smut of Rice.</title>
        <authorList>
            <person name="Khanal S."/>
            <person name="Antony Babu S."/>
            <person name="Zhou X.G."/>
        </authorList>
    </citation>
    <scope>NUCLEOTIDE SEQUENCE</scope>
    <source>
        <strain evidence="2">TX6</strain>
    </source>
</reference>
<evidence type="ECO:0008006" key="4">
    <source>
        <dbReference type="Google" id="ProtNLM"/>
    </source>
</evidence>